<accession>A0AA44DEY1</accession>
<evidence type="ECO:0000313" key="3">
    <source>
        <dbReference type="EMBL" id="NKY15254.1"/>
    </source>
</evidence>
<evidence type="ECO:0000313" key="4">
    <source>
        <dbReference type="Proteomes" id="UP000570003"/>
    </source>
</evidence>
<feature type="transmembrane region" description="Helical" evidence="2">
    <location>
        <begin position="6"/>
        <end position="26"/>
    </location>
</feature>
<dbReference type="Proteomes" id="UP000570003">
    <property type="component" value="Unassembled WGS sequence"/>
</dbReference>
<feature type="transmembrane region" description="Helical" evidence="2">
    <location>
        <begin position="38"/>
        <end position="59"/>
    </location>
</feature>
<feature type="compositionally biased region" description="Low complexity" evidence="1">
    <location>
        <begin position="153"/>
        <end position="162"/>
    </location>
</feature>
<name>A0AA44DEY1_STRE0</name>
<dbReference type="RefSeq" id="WP_168439448.1">
    <property type="nucleotide sequence ID" value="NZ_JAAXOU010000154.1"/>
</dbReference>
<evidence type="ECO:0000256" key="2">
    <source>
        <dbReference type="SAM" id="Phobius"/>
    </source>
</evidence>
<gene>
    <name evidence="3" type="ORF">HGA06_14140</name>
</gene>
<keyword evidence="2" id="KW-0472">Membrane</keyword>
<feature type="transmembrane region" description="Helical" evidence="2">
    <location>
        <begin position="65"/>
        <end position="86"/>
    </location>
</feature>
<feature type="region of interest" description="Disordered" evidence="1">
    <location>
        <begin position="237"/>
        <end position="331"/>
    </location>
</feature>
<dbReference type="EMBL" id="JAAXOU010000154">
    <property type="protein sequence ID" value="NKY15254.1"/>
    <property type="molecule type" value="Genomic_DNA"/>
</dbReference>
<keyword evidence="2" id="KW-1133">Transmembrane helix</keyword>
<sequence>MDWSWWTVLYIAFGVVALWLLGEVLLQYKARLRWRLLAFLGFLGVVAGVLVPSIALIIAGAAAFGVGQACVTLSFLRGFSTGWALGGRPGASRRRRVANGGRDHGPTLEVTEITYEEPPAPAAPDAPPAHGAPPDGAGGYGPHDPAAPPAGADPPAAVHPDAYGGHPVYDPGPYAHGYGAGDPQQYAAYADPYTGATHAYADPDPYTGAAPAYTDPAPYAGTAPGHADPYAGTASAHAGPYAGPYTDPYAGTYADPRTGATPAHPGAPQYGAHDPYGQPYTAGPYAAQYAADTPPGGVWVPPQRDGAQQFPPPPQEPPPYGYDQDGLQQRY</sequence>
<reference evidence="3 4" key="1">
    <citation type="submission" date="2020-04" db="EMBL/GenBank/DDBJ databases">
        <title>MicrobeNet Type strains.</title>
        <authorList>
            <person name="Nicholson A.C."/>
        </authorList>
    </citation>
    <scope>NUCLEOTIDE SEQUENCE [LARGE SCALE GENOMIC DNA]</scope>
    <source>
        <strain evidence="3 4">DSM 40738</strain>
    </source>
</reference>
<organism evidence="3 4">
    <name type="scientific">Streptomyces somaliensis (strain ATCC 33201 / DSM 40738 / JCM 12659 / KCTC 9044 / NCTC 11332 / NRRL B-12077 / IP 733)</name>
    <dbReference type="NCBI Taxonomy" id="1134445"/>
    <lineage>
        <taxon>Bacteria</taxon>
        <taxon>Bacillati</taxon>
        <taxon>Actinomycetota</taxon>
        <taxon>Actinomycetes</taxon>
        <taxon>Kitasatosporales</taxon>
        <taxon>Streptomycetaceae</taxon>
        <taxon>Streptomyces</taxon>
    </lineage>
</organism>
<proteinExistence type="predicted"/>
<dbReference type="AlphaFoldDB" id="A0AA44DEY1"/>
<comment type="caution">
    <text evidence="3">The sequence shown here is derived from an EMBL/GenBank/DDBJ whole genome shotgun (WGS) entry which is preliminary data.</text>
</comment>
<keyword evidence="4" id="KW-1185">Reference proteome</keyword>
<keyword evidence="2" id="KW-0812">Transmembrane</keyword>
<feature type="compositionally biased region" description="Pro residues" evidence="1">
    <location>
        <begin position="310"/>
        <end position="320"/>
    </location>
</feature>
<protein>
    <submittedName>
        <fullName evidence="3">Uncharacterized protein</fullName>
    </submittedName>
</protein>
<feature type="compositionally biased region" description="Pro residues" evidence="1">
    <location>
        <begin position="118"/>
        <end position="131"/>
    </location>
</feature>
<feature type="region of interest" description="Disordered" evidence="1">
    <location>
        <begin position="88"/>
        <end position="168"/>
    </location>
</feature>
<evidence type="ECO:0000256" key="1">
    <source>
        <dbReference type="SAM" id="MobiDB-lite"/>
    </source>
</evidence>